<accession>A0A9P6GKI7</accession>
<keyword evidence="3" id="KW-1185">Reference proteome</keyword>
<dbReference type="Proteomes" id="UP000756921">
    <property type="component" value="Unassembled WGS sequence"/>
</dbReference>
<name>A0A9P6GKI7_9PLEO</name>
<feature type="compositionally biased region" description="Low complexity" evidence="1">
    <location>
        <begin position="17"/>
        <end position="27"/>
    </location>
</feature>
<protein>
    <submittedName>
        <fullName evidence="2">Uncharacterized protein</fullName>
    </submittedName>
</protein>
<organism evidence="2 3">
    <name type="scientific">Paraphaeosphaeria minitans</name>
    <dbReference type="NCBI Taxonomy" id="565426"/>
    <lineage>
        <taxon>Eukaryota</taxon>
        <taxon>Fungi</taxon>
        <taxon>Dikarya</taxon>
        <taxon>Ascomycota</taxon>
        <taxon>Pezizomycotina</taxon>
        <taxon>Dothideomycetes</taxon>
        <taxon>Pleosporomycetidae</taxon>
        <taxon>Pleosporales</taxon>
        <taxon>Massarineae</taxon>
        <taxon>Didymosphaeriaceae</taxon>
        <taxon>Paraphaeosphaeria</taxon>
    </lineage>
</organism>
<sequence length="209" mass="23800">MPSSKSDSLYPSIGRLQQRQQSFRSSPPSFPWSELADMADIEEDQTHKAERADNAPNAEEARAPNLPKDPTEDVRPPSAQQAQQVPEAEHPEPGEEEDYDSEDDADPADEIVDFDWEGLHERYHEAISTASAQEQDLLQEFTKMMNYFNVWANAGANQESDRTFHRLRTRMTYVQNSEQKLENTRQHYIGVVRAFESALNLLRNSGFGG</sequence>
<evidence type="ECO:0000256" key="1">
    <source>
        <dbReference type="SAM" id="MobiDB-lite"/>
    </source>
</evidence>
<reference evidence="2" key="1">
    <citation type="journal article" date="2020" name="Mol. Plant Microbe Interact.">
        <title>Genome Sequence of the Biocontrol Agent Coniothyrium minitans strain Conio (IMI 134523).</title>
        <authorList>
            <person name="Patel D."/>
            <person name="Shittu T.A."/>
            <person name="Baroncelli R."/>
            <person name="Muthumeenakshi S."/>
            <person name="Osborne T.H."/>
            <person name="Janganan T.K."/>
            <person name="Sreenivasaprasad S."/>
        </authorList>
    </citation>
    <scope>NUCLEOTIDE SEQUENCE</scope>
    <source>
        <strain evidence="2">Conio</strain>
    </source>
</reference>
<comment type="caution">
    <text evidence="2">The sequence shown here is derived from an EMBL/GenBank/DDBJ whole genome shotgun (WGS) entry which is preliminary data.</text>
</comment>
<dbReference type="OrthoDB" id="5335351at2759"/>
<feature type="compositionally biased region" description="Acidic residues" evidence="1">
    <location>
        <begin position="94"/>
        <end position="107"/>
    </location>
</feature>
<dbReference type="EMBL" id="WJXW01000005">
    <property type="protein sequence ID" value="KAF9736055.1"/>
    <property type="molecule type" value="Genomic_DNA"/>
</dbReference>
<evidence type="ECO:0000313" key="2">
    <source>
        <dbReference type="EMBL" id="KAF9736055.1"/>
    </source>
</evidence>
<dbReference type="AlphaFoldDB" id="A0A9P6GKI7"/>
<proteinExistence type="predicted"/>
<feature type="region of interest" description="Disordered" evidence="1">
    <location>
        <begin position="1"/>
        <end position="107"/>
    </location>
</feature>
<feature type="compositionally biased region" description="Basic and acidic residues" evidence="1">
    <location>
        <begin position="44"/>
        <end position="53"/>
    </location>
</feature>
<evidence type="ECO:0000313" key="3">
    <source>
        <dbReference type="Proteomes" id="UP000756921"/>
    </source>
</evidence>
<gene>
    <name evidence="2" type="ORF">PMIN01_05970</name>
</gene>